<dbReference type="RefSeq" id="WP_014184729.1">
    <property type="nucleotide sequence ID" value="NC_016584.1"/>
</dbReference>
<evidence type="ECO:0000256" key="2">
    <source>
        <dbReference type="SAM" id="MobiDB-lite"/>
    </source>
</evidence>
<sequence>MLKIKNSFIFVLACLLIIGFGRIASAVGQPSRQTTSEVQHSSDSQGCPGKEQNTQDSQRSSGLGQQIDSRRTTNQGSETNQVKGNKEANQIRNQELMRNMEQVRSKIAETTSVRTEIINSSEELKLKIQNRLQQSENISTEDMLRYQAMIQTLSQEREKINEHKGKIQEQVALLSKARLEGDCEAANTAINNIQEEQQLRLAALTKVLEYLKDLQAEIN</sequence>
<evidence type="ECO:0000313" key="4">
    <source>
        <dbReference type="Proteomes" id="UP000006346"/>
    </source>
</evidence>
<accession>G7WDF1</accession>
<dbReference type="AlphaFoldDB" id="G7WDF1"/>
<feature type="coiled-coil region" evidence="1">
    <location>
        <begin position="150"/>
        <end position="196"/>
    </location>
</feature>
<dbReference type="HOGENOM" id="CLU_1259746_0_0_9"/>
<dbReference type="Proteomes" id="UP000006346">
    <property type="component" value="Chromosome"/>
</dbReference>
<dbReference type="PATRIC" id="fig|768706.3.peg.2338"/>
<reference evidence="3 4" key="2">
    <citation type="journal article" date="2012" name="J. Bacteriol.">
        <title>Complete genome sequences of Desulfosporosinus orientis DSM765T, Desulfosporosinus youngiae DSM17734T, Desulfosporosinus meridiei DSM13257T, and Desulfosporosinus acidiphilus DSM22704T.</title>
        <authorList>
            <person name="Pester M."/>
            <person name="Brambilla E."/>
            <person name="Alazard D."/>
            <person name="Rattei T."/>
            <person name="Weinmaier T."/>
            <person name="Han J."/>
            <person name="Lucas S."/>
            <person name="Lapidus A."/>
            <person name="Cheng J.F."/>
            <person name="Goodwin L."/>
            <person name="Pitluck S."/>
            <person name="Peters L."/>
            <person name="Ovchinnikova G."/>
            <person name="Teshima H."/>
            <person name="Detter J.C."/>
            <person name="Han C.S."/>
            <person name="Tapia R."/>
            <person name="Land M.L."/>
            <person name="Hauser L."/>
            <person name="Kyrpides N.C."/>
            <person name="Ivanova N.N."/>
            <person name="Pagani I."/>
            <person name="Huntmann M."/>
            <person name="Wei C.L."/>
            <person name="Davenport K.W."/>
            <person name="Daligault H."/>
            <person name="Chain P.S."/>
            <person name="Chen A."/>
            <person name="Mavromatis K."/>
            <person name="Markowitz V."/>
            <person name="Szeto E."/>
            <person name="Mikhailova N."/>
            <person name="Pati A."/>
            <person name="Wagner M."/>
            <person name="Woyke T."/>
            <person name="Ollivier B."/>
            <person name="Klenk H.P."/>
            <person name="Spring S."/>
            <person name="Loy A."/>
        </authorList>
    </citation>
    <scope>NUCLEOTIDE SEQUENCE [LARGE SCALE GENOMIC DNA]</scope>
    <source>
        <strain evidence="4">ATCC 19365 / DSM 765 / NCIMB 8382 / VKM B-1628</strain>
    </source>
</reference>
<keyword evidence="4" id="KW-1185">Reference proteome</keyword>
<evidence type="ECO:0000313" key="3">
    <source>
        <dbReference type="EMBL" id="AET67920.1"/>
    </source>
</evidence>
<dbReference type="KEGG" id="dor:Desor_2329"/>
<dbReference type="OrthoDB" id="1809527at2"/>
<name>G7WDF1_DESOD</name>
<evidence type="ECO:0000256" key="1">
    <source>
        <dbReference type="SAM" id="Coils"/>
    </source>
</evidence>
<feature type="region of interest" description="Disordered" evidence="2">
    <location>
        <begin position="32"/>
        <end position="90"/>
    </location>
</feature>
<protein>
    <submittedName>
        <fullName evidence="3">Uncharacterized protein</fullName>
    </submittedName>
</protein>
<keyword evidence="1" id="KW-0175">Coiled coil</keyword>
<gene>
    <name evidence="3" type="ordered locus">Desor_2329</name>
</gene>
<dbReference type="STRING" id="768706.Desor_2329"/>
<reference evidence="4" key="1">
    <citation type="submission" date="2011-11" db="EMBL/GenBank/DDBJ databases">
        <title>Complete sequence of Desulfosporosinus orientis DSM 765.</title>
        <authorList>
            <person name="Lucas S."/>
            <person name="Han J."/>
            <person name="Lapidus A."/>
            <person name="Cheng J.-F."/>
            <person name="Goodwin L."/>
            <person name="Pitluck S."/>
            <person name="Peters L."/>
            <person name="Ovchinnikova G."/>
            <person name="Teshima H."/>
            <person name="Detter J.C."/>
            <person name="Han C."/>
            <person name="Tapia R."/>
            <person name="Land M."/>
            <person name="Hauser L."/>
            <person name="Kyrpides N."/>
            <person name="Ivanova N."/>
            <person name="Pagani I."/>
            <person name="Pester M."/>
            <person name="Spring S."/>
            <person name="Ollivier B."/>
            <person name="Rattei T."/>
            <person name="Klenk H.-P."/>
            <person name="Wagner M."/>
            <person name="Loy A."/>
            <person name="Woyke T."/>
        </authorList>
    </citation>
    <scope>NUCLEOTIDE SEQUENCE [LARGE SCALE GENOMIC DNA]</scope>
    <source>
        <strain evidence="4">ATCC 19365 / DSM 765 / NCIMB 8382 / VKM B-1628</strain>
    </source>
</reference>
<proteinExistence type="predicted"/>
<dbReference type="EMBL" id="CP003108">
    <property type="protein sequence ID" value="AET67920.1"/>
    <property type="molecule type" value="Genomic_DNA"/>
</dbReference>
<organism evidence="3 4">
    <name type="scientific">Desulfosporosinus orientis (strain ATCC 19365 / DSM 765 / NCIMB 8382 / VKM B-1628 / Singapore I)</name>
    <name type="common">Desulfotomaculum orientis</name>
    <dbReference type="NCBI Taxonomy" id="768706"/>
    <lineage>
        <taxon>Bacteria</taxon>
        <taxon>Bacillati</taxon>
        <taxon>Bacillota</taxon>
        <taxon>Clostridia</taxon>
        <taxon>Eubacteriales</taxon>
        <taxon>Desulfitobacteriaceae</taxon>
        <taxon>Desulfosporosinus</taxon>
    </lineage>
</organism>